<comment type="caution">
    <text evidence="1">The sequence shown here is derived from an EMBL/GenBank/DDBJ whole genome shotgun (WGS) entry which is preliminary data.</text>
</comment>
<dbReference type="EMBL" id="JADCTT010000018">
    <property type="protein sequence ID" value="KAF9742996.1"/>
    <property type="molecule type" value="Genomic_DNA"/>
</dbReference>
<evidence type="ECO:0000313" key="2">
    <source>
        <dbReference type="Proteomes" id="UP000616885"/>
    </source>
</evidence>
<reference evidence="1" key="1">
    <citation type="submission" date="2020-10" db="EMBL/GenBank/DDBJ databases">
        <title>High-Quality Genome Resource of Clonostachys rosea strain S41 by Oxford Nanopore Long-Read Sequencing.</title>
        <authorList>
            <person name="Wang H."/>
        </authorList>
    </citation>
    <scope>NUCLEOTIDE SEQUENCE</scope>
    <source>
        <strain evidence="1">S41</strain>
    </source>
</reference>
<protein>
    <submittedName>
        <fullName evidence="1">Uncharacterized protein</fullName>
    </submittedName>
</protein>
<evidence type="ECO:0000313" key="1">
    <source>
        <dbReference type="EMBL" id="KAF9742996.1"/>
    </source>
</evidence>
<name>A0A8H7K1T4_BIOOC</name>
<sequence>MPSTRRPGGGSTLLQCFRHSLSGTQCSNIRRVDIPLEFQNPPSTNMTEPYGLACAKFTPSIETNELLPFLFWQLTSIDLLADAFPSERSRNLLVGLMVLSGHCD</sequence>
<dbReference type="AlphaFoldDB" id="A0A8H7K1T4"/>
<accession>A0A8H7K1T4</accession>
<proteinExistence type="predicted"/>
<dbReference type="Proteomes" id="UP000616885">
    <property type="component" value="Unassembled WGS sequence"/>
</dbReference>
<gene>
    <name evidence="1" type="ORF">IM811_006652</name>
</gene>
<organism evidence="1 2">
    <name type="scientific">Bionectria ochroleuca</name>
    <name type="common">Gliocladium roseum</name>
    <dbReference type="NCBI Taxonomy" id="29856"/>
    <lineage>
        <taxon>Eukaryota</taxon>
        <taxon>Fungi</taxon>
        <taxon>Dikarya</taxon>
        <taxon>Ascomycota</taxon>
        <taxon>Pezizomycotina</taxon>
        <taxon>Sordariomycetes</taxon>
        <taxon>Hypocreomycetidae</taxon>
        <taxon>Hypocreales</taxon>
        <taxon>Bionectriaceae</taxon>
        <taxon>Clonostachys</taxon>
    </lineage>
</organism>